<evidence type="ECO:0000256" key="9">
    <source>
        <dbReference type="ARBA" id="ARBA00023033"/>
    </source>
</evidence>
<dbReference type="Gene3D" id="3.30.1490.20">
    <property type="entry name" value="ATP-grasp fold, A domain"/>
    <property type="match status" value="1"/>
</dbReference>
<feature type="region of interest" description="Disordered" evidence="10">
    <location>
        <begin position="748"/>
        <end position="788"/>
    </location>
</feature>
<comment type="cofactor">
    <cofactor evidence="1">
        <name>heme</name>
        <dbReference type="ChEBI" id="CHEBI:30413"/>
    </cofactor>
</comment>
<dbReference type="Pfam" id="PF00067">
    <property type="entry name" value="p450"/>
    <property type="match status" value="1"/>
</dbReference>
<dbReference type="GO" id="GO:0004497">
    <property type="term" value="F:monooxygenase activity"/>
    <property type="evidence" value="ECO:0007669"/>
    <property type="project" value="UniProtKB-KW"/>
</dbReference>
<dbReference type="GO" id="GO:0020037">
    <property type="term" value="F:heme binding"/>
    <property type="evidence" value="ECO:0007669"/>
    <property type="project" value="InterPro"/>
</dbReference>
<protein>
    <submittedName>
        <fullName evidence="12">Cytochrome P450</fullName>
    </submittedName>
</protein>
<dbReference type="Proteomes" id="UP000199417">
    <property type="component" value="Unassembled WGS sequence"/>
</dbReference>
<dbReference type="InterPro" id="IPR002192">
    <property type="entry name" value="PPDK_AMP/ATP-bd"/>
</dbReference>
<organism evidence="12 13">
    <name type="scientific">Rhodococcus tukisamuensis</name>
    <dbReference type="NCBI Taxonomy" id="168276"/>
    <lineage>
        <taxon>Bacteria</taxon>
        <taxon>Bacillati</taxon>
        <taxon>Actinomycetota</taxon>
        <taxon>Actinomycetes</taxon>
        <taxon>Mycobacteriales</taxon>
        <taxon>Nocardiaceae</taxon>
        <taxon>Rhodococcus</taxon>
    </lineage>
</organism>
<dbReference type="GO" id="GO:0016301">
    <property type="term" value="F:kinase activity"/>
    <property type="evidence" value="ECO:0007669"/>
    <property type="project" value="InterPro"/>
</dbReference>
<keyword evidence="8" id="KW-0408">Iron</keyword>
<dbReference type="STRING" id="168276.SAMN05444580_11037"/>
<dbReference type="PANTHER" id="PTHR46696:SF3">
    <property type="entry name" value="PULCHERRIMINIC ACID SYNTHASE"/>
    <property type="match status" value="1"/>
</dbReference>
<dbReference type="AlphaFoldDB" id="A0A1G7A532"/>
<comment type="similarity">
    <text evidence="2">Belongs to the cytochrome P450 family.</text>
</comment>
<dbReference type="FunFam" id="1.10.630.10:FF:000018">
    <property type="entry name" value="Cytochrome P450 monooxygenase"/>
    <property type="match status" value="1"/>
</dbReference>
<dbReference type="FunFam" id="3.30.1490.20:FF:000010">
    <property type="entry name" value="Phosphoenolpyruvate synthase"/>
    <property type="match status" value="1"/>
</dbReference>
<dbReference type="SUPFAM" id="SSF56059">
    <property type="entry name" value="Glutathione synthetase ATP-binding domain-like"/>
    <property type="match status" value="1"/>
</dbReference>
<evidence type="ECO:0000256" key="4">
    <source>
        <dbReference type="ARBA" id="ARBA00022723"/>
    </source>
</evidence>
<dbReference type="Gene3D" id="1.10.630.10">
    <property type="entry name" value="Cytochrome P450"/>
    <property type="match status" value="1"/>
</dbReference>
<feature type="compositionally biased region" description="Low complexity" evidence="10">
    <location>
        <begin position="748"/>
        <end position="770"/>
    </location>
</feature>
<dbReference type="PRINTS" id="PR00359">
    <property type="entry name" value="BP450"/>
</dbReference>
<evidence type="ECO:0000256" key="8">
    <source>
        <dbReference type="ARBA" id="ARBA00023004"/>
    </source>
</evidence>
<feature type="compositionally biased region" description="Polar residues" evidence="10">
    <location>
        <begin position="777"/>
        <end position="788"/>
    </location>
</feature>
<dbReference type="Pfam" id="PF01326">
    <property type="entry name" value="PPDK_N"/>
    <property type="match status" value="1"/>
</dbReference>
<dbReference type="InterPro" id="IPR013815">
    <property type="entry name" value="ATP_grasp_subdomain_1"/>
</dbReference>
<proteinExistence type="inferred from homology"/>
<dbReference type="GO" id="GO:0016705">
    <property type="term" value="F:oxidoreductase activity, acting on paired donors, with incorporation or reduction of molecular oxygen"/>
    <property type="evidence" value="ECO:0007669"/>
    <property type="project" value="InterPro"/>
</dbReference>
<reference evidence="12 13" key="1">
    <citation type="submission" date="2016-10" db="EMBL/GenBank/DDBJ databases">
        <authorList>
            <person name="de Groot N.N."/>
        </authorList>
    </citation>
    <scope>NUCLEOTIDE SEQUENCE [LARGE SCALE GENOMIC DNA]</scope>
    <source>
        <strain evidence="12 13">JCM 11308</strain>
    </source>
</reference>
<dbReference type="PRINTS" id="PR00385">
    <property type="entry name" value="P450"/>
</dbReference>
<dbReference type="PROSITE" id="PS00086">
    <property type="entry name" value="CYTOCHROME_P450"/>
    <property type="match status" value="1"/>
</dbReference>
<evidence type="ECO:0000256" key="6">
    <source>
        <dbReference type="ARBA" id="ARBA00022840"/>
    </source>
</evidence>
<accession>A0A1G7A532</accession>
<dbReference type="Gene3D" id="3.30.470.20">
    <property type="entry name" value="ATP-grasp fold, B domain"/>
    <property type="match status" value="1"/>
</dbReference>
<keyword evidence="7" id="KW-0560">Oxidoreductase</keyword>
<keyword evidence="4" id="KW-0479">Metal-binding</keyword>
<dbReference type="InterPro" id="IPR001128">
    <property type="entry name" value="Cyt_P450"/>
</dbReference>
<dbReference type="GO" id="GO:0005506">
    <property type="term" value="F:iron ion binding"/>
    <property type="evidence" value="ECO:0007669"/>
    <property type="project" value="InterPro"/>
</dbReference>
<dbReference type="InterPro" id="IPR036396">
    <property type="entry name" value="Cyt_P450_sf"/>
</dbReference>
<evidence type="ECO:0000313" key="12">
    <source>
        <dbReference type="EMBL" id="SDE09743.1"/>
    </source>
</evidence>
<gene>
    <name evidence="12" type="ORF">SAMN05444580_11037</name>
</gene>
<keyword evidence="3" id="KW-0349">Heme</keyword>
<dbReference type="PANTHER" id="PTHR46696">
    <property type="entry name" value="P450, PUTATIVE (EUROFUNG)-RELATED"/>
    <property type="match status" value="1"/>
</dbReference>
<dbReference type="InterPro" id="IPR017972">
    <property type="entry name" value="Cyt_P450_CS"/>
</dbReference>
<dbReference type="InterPro" id="IPR002397">
    <property type="entry name" value="Cyt_P450_B"/>
</dbReference>
<keyword evidence="6" id="KW-0067">ATP-binding</keyword>
<sequence length="788" mass="87078">MPAPTDHEPAVGCPVAHHGYEPFSMTDPFPAYAQLRADEPVMYDERVDCWVVTRYEDVKAVFDDWETFSSENAQAPVRERGPQARKIMEDGGFTAYSGLSARIPPEHTRIRKVVSKAFTPRRYKALEPFIRDNVDTQLRAMLARPERRGDLLRDLAYEVPTVTILTLIGADTGKVDTFKRWSDSRAAMTWGDLTDEEQIPHAHNLVEYWQECLRLVAQAHAEGGDSLVADLVRAQQDGDPISDHEIASVCYSLLFAGHETTTTLISNTLRLLLAHRDQWEALAADPKRIPAAIDEVLRFSPSIVGWRRKALRNSEIGGTAIPEGANVLLLMGSANRDDARFEDPEVFDISRGNAREHLAFGFGIHYCLGNMLAKLQARIAVEQVLTLAPDLELVDPEAITFGDNLSFRVPDAVPVRWDGADERPYIQFFDDDTAPRHELLGGKCASLVSMTQADMPVPPGFAVTTALYDDFVAESGIADGIARLLADLDPDDVAQVDAVSARIRDAITSRPVPDRLRQSTIEAYERLQSRFDEPVPVAVRSSATAEDLPDASFAGQQDTYLWLTDRESVAEHIRRCWASLYTSRAITYRLKNDIPDEGLSMAVAVQKMVNAKVAGVAMTLDPTNGDRSKIVVDASYGVGEMVVSGLVTPDNIVLDKVMLTVVAETVGAKHAELIPDAESHSLIEREVEPRRRERRCMSDADLRTVATIAKRAEKHYGCPQDIEWALDADLPDGENLLLLQSRPETVWSSKPAVSAASTTPPTDAPAKPRTGLVMSGITKSMTRPQSHR</sequence>
<evidence type="ECO:0000259" key="11">
    <source>
        <dbReference type="Pfam" id="PF01326"/>
    </source>
</evidence>
<evidence type="ECO:0000256" key="1">
    <source>
        <dbReference type="ARBA" id="ARBA00001971"/>
    </source>
</evidence>
<evidence type="ECO:0000256" key="7">
    <source>
        <dbReference type="ARBA" id="ARBA00023002"/>
    </source>
</evidence>
<feature type="domain" description="Pyruvate phosphate dikinase AMP/ATP-binding" evidence="11">
    <location>
        <begin position="438"/>
        <end position="756"/>
    </location>
</feature>
<keyword evidence="5" id="KW-0547">Nucleotide-binding</keyword>
<evidence type="ECO:0000256" key="3">
    <source>
        <dbReference type="ARBA" id="ARBA00022617"/>
    </source>
</evidence>
<name>A0A1G7A532_9NOCA</name>
<keyword evidence="13" id="KW-1185">Reference proteome</keyword>
<evidence type="ECO:0000256" key="5">
    <source>
        <dbReference type="ARBA" id="ARBA00022741"/>
    </source>
</evidence>
<evidence type="ECO:0000256" key="10">
    <source>
        <dbReference type="SAM" id="MobiDB-lite"/>
    </source>
</evidence>
<dbReference type="SUPFAM" id="SSF48264">
    <property type="entry name" value="Cytochrome P450"/>
    <property type="match status" value="1"/>
</dbReference>
<evidence type="ECO:0000256" key="2">
    <source>
        <dbReference type="ARBA" id="ARBA00010617"/>
    </source>
</evidence>
<dbReference type="EMBL" id="FNAB01000010">
    <property type="protein sequence ID" value="SDE09743.1"/>
    <property type="molecule type" value="Genomic_DNA"/>
</dbReference>
<evidence type="ECO:0000313" key="13">
    <source>
        <dbReference type="Proteomes" id="UP000199417"/>
    </source>
</evidence>
<keyword evidence="9" id="KW-0503">Monooxygenase</keyword>
<dbReference type="GO" id="GO:0005524">
    <property type="term" value="F:ATP binding"/>
    <property type="evidence" value="ECO:0007669"/>
    <property type="project" value="UniProtKB-KW"/>
</dbReference>
<dbReference type="CDD" id="cd11078">
    <property type="entry name" value="CYP130-like"/>
    <property type="match status" value="1"/>
</dbReference>